<dbReference type="GO" id="GO:0008270">
    <property type="term" value="F:zinc ion binding"/>
    <property type="evidence" value="ECO:0007669"/>
    <property type="project" value="UniProtKB-KW"/>
</dbReference>
<evidence type="ECO:0000256" key="3">
    <source>
        <dbReference type="ARBA" id="ARBA00022833"/>
    </source>
</evidence>
<evidence type="ECO:0000313" key="7">
    <source>
        <dbReference type="Ensembl" id="ENSHBUP00000000315.1"/>
    </source>
</evidence>
<dbReference type="InterPro" id="IPR011011">
    <property type="entry name" value="Znf_FYVE_PHD"/>
</dbReference>
<dbReference type="InterPro" id="IPR037442">
    <property type="entry name" value="Melanophilin_FYVE-rel_dom"/>
</dbReference>
<feature type="compositionally biased region" description="Polar residues" evidence="5">
    <location>
        <begin position="444"/>
        <end position="456"/>
    </location>
</feature>
<evidence type="ECO:0000313" key="8">
    <source>
        <dbReference type="Proteomes" id="UP000264840"/>
    </source>
</evidence>
<dbReference type="PANTHER" id="PTHR14555">
    <property type="entry name" value="MYELIN-ASSOCIATED OLIGODENDROCYTIC BASIC PROTEIN MOBP -RELATED"/>
    <property type="match status" value="1"/>
</dbReference>
<keyword evidence="8" id="KW-1185">Reference proteome</keyword>
<evidence type="ECO:0000256" key="2">
    <source>
        <dbReference type="ARBA" id="ARBA00022771"/>
    </source>
</evidence>
<keyword evidence="3" id="KW-0862">Zinc</keyword>
<dbReference type="InterPro" id="IPR010911">
    <property type="entry name" value="Rab_BD"/>
</dbReference>
<organism evidence="7 8">
    <name type="scientific">Haplochromis burtoni</name>
    <name type="common">Burton's mouthbrooder</name>
    <name type="synonym">Chromis burtoni</name>
    <dbReference type="NCBI Taxonomy" id="8153"/>
    <lineage>
        <taxon>Eukaryota</taxon>
        <taxon>Metazoa</taxon>
        <taxon>Chordata</taxon>
        <taxon>Craniata</taxon>
        <taxon>Vertebrata</taxon>
        <taxon>Euteleostomi</taxon>
        <taxon>Actinopterygii</taxon>
        <taxon>Neopterygii</taxon>
        <taxon>Teleostei</taxon>
        <taxon>Neoteleostei</taxon>
        <taxon>Acanthomorphata</taxon>
        <taxon>Ovalentaria</taxon>
        <taxon>Cichlomorphae</taxon>
        <taxon>Cichliformes</taxon>
        <taxon>Cichlidae</taxon>
        <taxon>African cichlids</taxon>
        <taxon>Pseudocrenilabrinae</taxon>
        <taxon>Haplochromini</taxon>
        <taxon>Haplochromis</taxon>
    </lineage>
</organism>
<dbReference type="Pfam" id="PF02318">
    <property type="entry name" value="FYVE_2"/>
    <property type="match status" value="1"/>
</dbReference>
<sequence>MPGSTAGKKLDLSKLTDEEAQHVWEVVQRDFDLRKKEEDRLGDLKTKVEREDTKKELLGNQTSLTESHCIRCLQPFKFLLNNKHQCLDCQLYICKSCGRYNKKEDGWVCDTCHMTRVLKIGTLEWYHENVRARFKRFGSAKVMRSLFRRFDGEGSRSQSDLGEPREYDTQSMPEVHNAYGEHSMDATDSQQHRREPGDPDIMVMDVGGRESMLAEADMATVFHQIMDEQHKELDLEITPQQDDLVYSDSRTIPSRSISRLSYSSCGSGSIGGPRCSSSVYLPGLEDSEEEEDEHCQPYPLYQLHSGLCRQTSQDSLSSANHPPQITDINRRMSAIETLLNRLEQKVTSTYDQTSPTPSSTSPLPQWNEVDLEEQQLRQRLHEMTDNISDHSLTSDDEDEPERPHSSQEILAWRSPQADPRPSKLPIRPTSRASIVVSRLEEEQPQQTESLKANDSSESLERKGHPLEEGSKASFKGSTALLVELEDKVAQAAANVQNAQSEVSDIESRIAALNAAGMSSDKKRKSAIPIQARRLSYNFPTKTSNDPGLMRRRLSVI</sequence>
<dbReference type="GO" id="GO:0006886">
    <property type="term" value="P:intracellular protein transport"/>
    <property type="evidence" value="ECO:0007669"/>
    <property type="project" value="InterPro"/>
</dbReference>
<evidence type="ECO:0000256" key="5">
    <source>
        <dbReference type="SAM" id="MobiDB-lite"/>
    </source>
</evidence>
<dbReference type="GO" id="GO:0017022">
    <property type="term" value="F:myosin binding"/>
    <property type="evidence" value="ECO:0007669"/>
    <property type="project" value="TreeGrafter"/>
</dbReference>
<dbReference type="Ensembl" id="ENSHBUT00000015705.1">
    <property type="protein sequence ID" value="ENSHBUP00000000315.1"/>
    <property type="gene ID" value="ENSHBUG00000001478.1"/>
</dbReference>
<feature type="compositionally biased region" description="Low complexity" evidence="5">
    <location>
        <begin position="347"/>
        <end position="364"/>
    </location>
</feature>
<evidence type="ECO:0000256" key="1">
    <source>
        <dbReference type="ARBA" id="ARBA00022723"/>
    </source>
</evidence>
<dbReference type="PROSITE" id="PS50916">
    <property type="entry name" value="RABBD"/>
    <property type="match status" value="1"/>
</dbReference>
<keyword evidence="1" id="KW-0479">Metal-binding</keyword>
<dbReference type="PANTHER" id="PTHR14555:SF1">
    <property type="entry name" value="MELANOPHILIN"/>
    <property type="match status" value="1"/>
</dbReference>
<dbReference type="Gene3D" id="3.30.40.10">
    <property type="entry name" value="Zinc/RING finger domain, C3HC4 (zinc finger)"/>
    <property type="match status" value="1"/>
</dbReference>
<dbReference type="SUPFAM" id="SSF57903">
    <property type="entry name" value="FYVE/PHD zinc finger"/>
    <property type="match status" value="1"/>
</dbReference>
<dbReference type="InterPro" id="IPR013083">
    <property type="entry name" value="Znf_RING/FYVE/PHD"/>
</dbReference>
<name>A0A3Q2USM3_HAPBU</name>
<dbReference type="GO" id="GO:0031267">
    <property type="term" value="F:small GTPase binding"/>
    <property type="evidence" value="ECO:0007669"/>
    <property type="project" value="InterPro"/>
</dbReference>
<feature type="region of interest" description="Disordered" evidence="5">
    <location>
        <begin position="347"/>
        <end position="367"/>
    </location>
</feature>
<dbReference type="Proteomes" id="UP000264840">
    <property type="component" value="Unplaced"/>
</dbReference>
<dbReference type="GO" id="GO:0030864">
    <property type="term" value="C:cortical actin cytoskeleton"/>
    <property type="evidence" value="ECO:0007669"/>
    <property type="project" value="TreeGrafter"/>
</dbReference>
<dbReference type="InterPro" id="IPR051745">
    <property type="entry name" value="Intracell_Transport_Effector"/>
</dbReference>
<protein>
    <submittedName>
        <fullName evidence="7">Melanophilin</fullName>
    </submittedName>
</protein>
<feature type="coiled-coil region" evidence="4">
    <location>
        <begin position="481"/>
        <end position="515"/>
    </location>
</feature>
<dbReference type="Pfam" id="PF04698">
    <property type="entry name" value="Rab_eff_C"/>
    <property type="match status" value="1"/>
</dbReference>
<dbReference type="CDD" id="cd15752">
    <property type="entry name" value="FYVE_SlaC2-a"/>
    <property type="match status" value="1"/>
</dbReference>
<reference evidence="7" key="2">
    <citation type="submission" date="2025-09" db="UniProtKB">
        <authorList>
            <consortium name="Ensembl"/>
        </authorList>
    </citation>
    <scope>IDENTIFICATION</scope>
</reference>
<accession>A0A3Q2USM3</accession>
<keyword evidence="2" id="KW-0863">Zinc-finger</keyword>
<feature type="region of interest" description="Disordered" evidence="5">
    <location>
        <begin position="388"/>
        <end position="471"/>
    </location>
</feature>
<dbReference type="GeneTree" id="ENSGT00950000183138"/>
<feature type="domain" description="RabBD" evidence="6">
    <location>
        <begin position="9"/>
        <end position="129"/>
    </location>
</feature>
<feature type="compositionally biased region" description="Basic and acidic residues" evidence="5">
    <location>
        <begin position="458"/>
        <end position="470"/>
    </location>
</feature>
<reference evidence="7" key="1">
    <citation type="submission" date="2025-08" db="UniProtKB">
        <authorList>
            <consortium name="Ensembl"/>
        </authorList>
    </citation>
    <scope>IDENTIFICATION</scope>
</reference>
<evidence type="ECO:0000256" key="4">
    <source>
        <dbReference type="SAM" id="Coils"/>
    </source>
</evidence>
<dbReference type="InterPro" id="IPR041282">
    <property type="entry name" value="FYVE_2"/>
</dbReference>
<dbReference type="GO" id="GO:0003779">
    <property type="term" value="F:actin binding"/>
    <property type="evidence" value="ECO:0007669"/>
    <property type="project" value="TreeGrafter"/>
</dbReference>
<dbReference type="FunFam" id="3.30.40.10:FF:000018">
    <property type="entry name" value="Synaptotagmin-like 5, isoform CRA_a"/>
    <property type="match status" value="1"/>
</dbReference>
<proteinExistence type="predicted"/>
<dbReference type="InterPro" id="IPR006788">
    <property type="entry name" value="Myrip/Melanophilin"/>
</dbReference>
<evidence type="ECO:0000259" key="6">
    <source>
        <dbReference type="PROSITE" id="PS50916"/>
    </source>
</evidence>
<dbReference type="AlphaFoldDB" id="A0A3Q2USM3"/>
<keyword evidence="4" id="KW-0175">Coiled coil</keyword>